<dbReference type="EMBL" id="RJUG01000003">
    <property type="protein sequence ID" value="ROI08827.1"/>
    <property type="molecule type" value="Genomic_DNA"/>
</dbReference>
<keyword evidence="2 7" id="KW-0489">Methyltransferase</keyword>
<evidence type="ECO:0000256" key="2">
    <source>
        <dbReference type="ARBA" id="ARBA00022603"/>
    </source>
</evidence>
<name>A0A3N0WUT6_9FLAO</name>
<evidence type="ECO:0000256" key="1">
    <source>
        <dbReference type="ARBA" id="ARBA00012771"/>
    </source>
</evidence>
<gene>
    <name evidence="7" type="primary">prmC</name>
    <name evidence="7" type="ORF">EGI11_05195</name>
</gene>
<dbReference type="PANTHER" id="PTHR18895">
    <property type="entry name" value="HEMK METHYLTRANSFERASE"/>
    <property type="match status" value="1"/>
</dbReference>
<dbReference type="NCBIfam" id="TIGR00536">
    <property type="entry name" value="hemK_fam"/>
    <property type="match status" value="1"/>
</dbReference>
<evidence type="ECO:0000256" key="4">
    <source>
        <dbReference type="ARBA" id="ARBA00022691"/>
    </source>
</evidence>
<dbReference type="Gene3D" id="3.40.50.150">
    <property type="entry name" value="Vaccinia Virus protein VP39"/>
    <property type="match status" value="1"/>
</dbReference>
<dbReference type="SUPFAM" id="SSF53335">
    <property type="entry name" value="S-adenosyl-L-methionine-dependent methyltransferases"/>
    <property type="match status" value="1"/>
</dbReference>
<dbReference type="InterPro" id="IPR004556">
    <property type="entry name" value="HemK-like"/>
</dbReference>
<keyword evidence="4" id="KW-0949">S-adenosyl-L-methionine</keyword>
<dbReference type="InterPro" id="IPR019874">
    <property type="entry name" value="RF_methyltr_PrmC"/>
</dbReference>
<evidence type="ECO:0000313" key="8">
    <source>
        <dbReference type="Proteomes" id="UP000270224"/>
    </source>
</evidence>
<dbReference type="PROSITE" id="PS00092">
    <property type="entry name" value="N6_MTASE"/>
    <property type="match status" value="1"/>
</dbReference>
<proteinExistence type="predicted"/>
<dbReference type="RefSeq" id="WP_123265415.1">
    <property type="nucleotide sequence ID" value="NZ_RJUG01000003.1"/>
</dbReference>
<dbReference type="OrthoDB" id="9800643at2"/>
<dbReference type="InterPro" id="IPR007848">
    <property type="entry name" value="Small_mtfrase_dom"/>
</dbReference>
<reference evidence="8" key="2">
    <citation type="submission" date="2018-11" db="EMBL/GenBank/DDBJ databases">
        <title>Proposal to divide the Flavobacteriaceae and reorganize its genera based on Amino Acid Identity values calculated from whole genome sequences.</title>
        <authorList>
            <person name="Nicholson A.C."/>
            <person name="Gulvik C.A."/>
            <person name="Whitney A.M."/>
            <person name="Humrighouse B.W."/>
            <person name="Bell M."/>
            <person name="Holmens B."/>
            <person name="Steigerwalt A."/>
            <person name="Villarma A."/>
            <person name="Sheth M."/>
            <person name="Batra D."/>
            <person name="Pryor J."/>
            <person name="Bernardet J.-F."/>
            <person name="Hugo C."/>
            <person name="Kampfer P."/>
            <person name="Newman J."/>
            <person name="Mcquiston J.R."/>
        </authorList>
    </citation>
    <scope>NUCLEOTIDE SEQUENCE [LARGE SCALE GENOMIC DNA]</scope>
    <source>
        <strain evidence="8">H3056</strain>
    </source>
</reference>
<dbReference type="InterPro" id="IPR050320">
    <property type="entry name" value="N5-glutamine_MTase"/>
</dbReference>
<dbReference type="Gene3D" id="1.10.8.10">
    <property type="entry name" value="DNA helicase RuvA subunit, C-terminal domain"/>
    <property type="match status" value="1"/>
</dbReference>
<protein>
    <recommendedName>
        <fullName evidence="1">peptide chain release factor N(5)-glutamine methyltransferase</fullName>
        <ecNumber evidence="1">2.1.1.297</ecNumber>
    </recommendedName>
</protein>
<comment type="caution">
    <text evidence="7">The sequence shown here is derived from an EMBL/GenBank/DDBJ whole genome shotgun (WGS) entry which is preliminary data.</text>
</comment>
<dbReference type="EC" id="2.1.1.297" evidence="1"/>
<dbReference type="CDD" id="cd02440">
    <property type="entry name" value="AdoMet_MTases"/>
    <property type="match status" value="1"/>
</dbReference>
<sequence length="287" mass="32651">MTLEKLKIYFINEISGQYSETESNLLFGIFVEKYLGLNTIEQRVEKQLKLSAPQMEIFEKAIMELKSGKPYQQILGETVFFGLKFFVDENVLIPRPETEELLELAIEKIKKNAGLRANFSVLDIGTGSGIIPIVLRKHFPEAQISALDFSEKALKTAQKNADFHQVEINFKHQNYLEENLTEVYDIIISNPPYIAIEEEDEIAASVKEFEPTMALFSPTSNALVFYEKIAKDCGKNLSANGMVFLEINQKLGKETAELFKNVLEEVHLLEDISGNERMVWGRKTVDS</sequence>
<dbReference type="GO" id="GO:0003676">
    <property type="term" value="F:nucleic acid binding"/>
    <property type="evidence" value="ECO:0007669"/>
    <property type="project" value="InterPro"/>
</dbReference>
<dbReference type="GO" id="GO:0102559">
    <property type="term" value="F:peptide chain release factor N(5)-glutamine methyltransferase activity"/>
    <property type="evidence" value="ECO:0007669"/>
    <property type="project" value="UniProtKB-EC"/>
</dbReference>
<comment type="catalytic activity">
    <reaction evidence="5">
        <text>L-glutaminyl-[peptide chain release factor] + S-adenosyl-L-methionine = N(5)-methyl-L-glutaminyl-[peptide chain release factor] + S-adenosyl-L-homocysteine + H(+)</text>
        <dbReference type="Rhea" id="RHEA:42896"/>
        <dbReference type="Rhea" id="RHEA-COMP:10271"/>
        <dbReference type="Rhea" id="RHEA-COMP:10272"/>
        <dbReference type="ChEBI" id="CHEBI:15378"/>
        <dbReference type="ChEBI" id="CHEBI:30011"/>
        <dbReference type="ChEBI" id="CHEBI:57856"/>
        <dbReference type="ChEBI" id="CHEBI:59789"/>
        <dbReference type="ChEBI" id="CHEBI:61891"/>
        <dbReference type="EC" id="2.1.1.297"/>
    </reaction>
</comment>
<accession>A0A3N0WUT6</accession>
<evidence type="ECO:0000256" key="5">
    <source>
        <dbReference type="ARBA" id="ARBA00048391"/>
    </source>
</evidence>
<keyword evidence="3 7" id="KW-0808">Transferase</keyword>
<dbReference type="InterPro" id="IPR002052">
    <property type="entry name" value="DNA_methylase_N6_adenine_CS"/>
</dbReference>
<dbReference type="InterPro" id="IPR029063">
    <property type="entry name" value="SAM-dependent_MTases_sf"/>
</dbReference>
<evidence type="ECO:0000256" key="3">
    <source>
        <dbReference type="ARBA" id="ARBA00022679"/>
    </source>
</evidence>
<dbReference type="AlphaFoldDB" id="A0A3N0WUT6"/>
<evidence type="ECO:0000313" key="7">
    <source>
        <dbReference type="EMBL" id="ROI08827.1"/>
    </source>
</evidence>
<organism evidence="7 8">
    <name type="scientific">Kaistella daneshvariae</name>
    <dbReference type="NCBI Taxonomy" id="2487074"/>
    <lineage>
        <taxon>Bacteria</taxon>
        <taxon>Pseudomonadati</taxon>
        <taxon>Bacteroidota</taxon>
        <taxon>Flavobacteriia</taxon>
        <taxon>Flavobacteriales</taxon>
        <taxon>Weeksellaceae</taxon>
        <taxon>Chryseobacterium group</taxon>
        <taxon>Kaistella</taxon>
    </lineage>
</organism>
<dbReference type="PANTHER" id="PTHR18895:SF74">
    <property type="entry name" value="MTRF1L RELEASE FACTOR GLUTAMINE METHYLTRANSFERASE"/>
    <property type="match status" value="1"/>
</dbReference>
<dbReference type="Pfam" id="PF05175">
    <property type="entry name" value="MTS"/>
    <property type="match status" value="1"/>
</dbReference>
<dbReference type="NCBIfam" id="TIGR03534">
    <property type="entry name" value="RF_mod_PrmC"/>
    <property type="match status" value="1"/>
</dbReference>
<dbReference type="GO" id="GO:0032259">
    <property type="term" value="P:methylation"/>
    <property type="evidence" value="ECO:0007669"/>
    <property type="project" value="UniProtKB-KW"/>
</dbReference>
<reference evidence="8" key="1">
    <citation type="submission" date="2018-11" db="EMBL/GenBank/DDBJ databases">
        <title>Proposal to divide the Flavobacteriaceae and reorganize its genera based on Amino Acid Identity values calculated from whole genome sequences.</title>
        <authorList>
            <person name="Nicholson A.C."/>
            <person name="Gulvik C.A."/>
            <person name="Whitney A.M."/>
            <person name="Humrighouse B.W."/>
            <person name="Bell M."/>
            <person name="Holmes B."/>
            <person name="Steigerwalt A."/>
            <person name="Villarma A."/>
            <person name="Sheth M."/>
            <person name="Batra D."/>
            <person name="Pryor J."/>
            <person name="Bernardet J.-F."/>
            <person name="Hugo C."/>
            <person name="Kampfer P."/>
            <person name="Newman J."/>
            <person name="Mcquiston J.R."/>
        </authorList>
    </citation>
    <scope>NUCLEOTIDE SEQUENCE [LARGE SCALE GENOMIC DNA]</scope>
    <source>
        <strain evidence="8">H3056</strain>
    </source>
</reference>
<feature type="domain" description="Methyltransferase small" evidence="6">
    <location>
        <begin position="117"/>
        <end position="198"/>
    </location>
</feature>
<dbReference type="Proteomes" id="UP000270224">
    <property type="component" value="Unassembled WGS sequence"/>
</dbReference>
<evidence type="ECO:0000259" key="6">
    <source>
        <dbReference type="Pfam" id="PF05175"/>
    </source>
</evidence>